<organism evidence="1 2">
    <name type="scientific">Trametes coccinea (strain BRFM310)</name>
    <name type="common">Pycnoporus coccineus</name>
    <dbReference type="NCBI Taxonomy" id="1353009"/>
    <lineage>
        <taxon>Eukaryota</taxon>
        <taxon>Fungi</taxon>
        <taxon>Dikarya</taxon>
        <taxon>Basidiomycota</taxon>
        <taxon>Agaricomycotina</taxon>
        <taxon>Agaricomycetes</taxon>
        <taxon>Polyporales</taxon>
        <taxon>Polyporaceae</taxon>
        <taxon>Trametes</taxon>
    </lineage>
</organism>
<reference evidence="1 2" key="1">
    <citation type="journal article" date="2015" name="Biotechnol. Biofuels">
        <title>Enhanced degradation of softwood versus hardwood by the white-rot fungus Pycnoporus coccineus.</title>
        <authorList>
            <person name="Couturier M."/>
            <person name="Navarro D."/>
            <person name="Chevret D."/>
            <person name="Henrissat B."/>
            <person name="Piumi F."/>
            <person name="Ruiz-Duenas F.J."/>
            <person name="Martinez A.T."/>
            <person name="Grigoriev I.V."/>
            <person name="Riley R."/>
            <person name="Lipzen A."/>
            <person name="Berrin J.G."/>
            <person name="Master E.R."/>
            <person name="Rosso M.N."/>
        </authorList>
    </citation>
    <scope>NUCLEOTIDE SEQUENCE [LARGE SCALE GENOMIC DNA]</scope>
    <source>
        <strain evidence="1 2">BRFM310</strain>
    </source>
</reference>
<name>A0A1Y2IE91_TRAC3</name>
<dbReference type="EMBL" id="KZ084132">
    <property type="protein sequence ID" value="OSC99003.1"/>
    <property type="molecule type" value="Genomic_DNA"/>
</dbReference>
<dbReference type="Proteomes" id="UP000193067">
    <property type="component" value="Unassembled WGS sequence"/>
</dbReference>
<evidence type="ECO:0000313" key="1">
    <source>
        <dbReference type="EMBL" id="OSC99003.1"/>
    </source>
</evidence>
<keyword evidence="2" id="KW-1185">Reference proteome</keyword>
<dbReference type="AlphaFoldDB" id="A0A1Y2IE91"/>
<proteinExistence type="predicted"/>
<gene>
    <name evidence="1" type="ORF">PYCCODRAFT_898750</name>
</gene>
<sequence length="89" mass="9776">MSLCPVVCCSITSCFPLDRSLWSCSSSSPLRILYMRVARICIGSVRELSKLARPLLARFRLGSALTSLQPAPFNLLKRPQTIIATLHAA</sequence>
<accession>A0A1Y2IE91</accession>
<evidence type="ECO:0000313" key="2">
    <source>
        <dbReference type="Proteomes" id="UP000193067"/>
    </source>
</evidence>
<protein>
    <submittedName>
        <fullName evidence="1">Uncharacterized protein</fullName>
    </submittedName>
</protein>